<keyword evidence="3" id="KW-1185">Reference proteome</keyword>
<accession>A0A194WZJ7</accession>
<dbReference type="OrthoDB" id="5428890at2759"/>
<evidence type="ECO:0000256" key="1">
    <source>
        <dbReference type="SAM" id="Phobius"/>
    </source>
</evidence>
<dbReference type="Proteomes" id="UP000070700">
    <property type="component" value="Unassembled WGS sequence"/>
</dbReference>
<reference evidence="2 3" key="1">
    <citation type="submission" date="2015-10" db="EMBL/GenBank/DDBJ databases">
        <title>Full genome of DAOMC 229536 Phialocephala scopiformis, a fungal endophyte of spruce producing the potent anti-insectan compound rugulosin.</title>
        <authorList>
            <consortium name="DOE Joint Genome Institute"/>
            <person name="Walker A.K."/>
            <person name="Frasz S.L."/>
            <person name="Seifert K.A."/>
            <person name="Miller J.D."/>
            <person name="Mondo S.J."/>
            <person name="Labutti K."/>
            <person name="Lipzen A."/>
            <person name="Dockter R."/>
            <person name="Kennedy M."/>
            <person name="Grigoriev I.V."/>
            <person name="Spatafora J.W."/>
        </authorList>
    </citation>
    <scope>NUCLEOTIDE SEQUENCE [LARGE SCALE GENOMIC DNA]</scope>
    <source>
        <strain evidence="2 3">CBS 120377</strain>
    </source>
</reference>
<dbReference type="RefSeq" id="XP_018067728.1">
    <property type="nucleotide sequence ID" value="XM_018215515.1"/>
</dbReference>
<protein>
    <submittedName>
        <fullName evidence="2">Uncharacterized protein</fullName>
    </submittedName>
</protein>
<dbReference type="EMBL" id="KQ947422">
    <property type="protein sequence ID" value="KUJ13373.1"/>
    <property type="molecule type" value="Genomic_DNA"/>
</dbReference>
<dbReference type="GeneID" id="28825241"/>
<dbReference type="AlphaFoldDB" id="A0A194WZJ7"/>
<evidence type="ECO:0000313" key="2">
    <source>
        <dbReference type="EMBL" id="KUJ13373.1"/>
    </source>
</evidence>
<organism evidence="2 3">
    <name type="scientific">Mollisia scopiformis</name>
    <name type="common">Conifer needle endophyte fungus</name>
    <name type="synonym">Phialocephala scopiformis</name>
    <dbReference type="NCBI Taxonomy" id="149040"/>
    <lineage>
        <taxon>Eukaryota</taxon>
        <taxon>Fungi</taxon>
        <taxon>Dikarya</taxon>
        <taxon>Ascomycota</taxon>
        <taxon>Pezizomycotina</taxon>
        <taxon>Leotiomycetes</taxon>
        <taxon>Helotiales</taxon>
        <taxon>Mollisiaceae</taxon>
        <taxon>Mollisia</taxon>
    </lineage>
</organism>
<gene>
    <name evidence="2" type="ORF">LY89DRAFT_687514</name>
</gene>
<keyword evidence="1" id="KW-0472">Membrane</keyword>
<name>A0A194WZJ7_MOLSC</name>
<dbReference type="KEGG" id="psco:LY89DRAFT_687514"/>
<keyword evidence="1" id="KW-1133">Transmembrane helix</keyword>
<keyword evidence="1" id="KW-0812">Transmembrane</keyword>
<sequence length="351" mass="40968">MEMSTSLDFDVRAVYLNDDTKYAILNTIWSSTHTARDFSNDPSIGDSYLRYYGDQCRNALHSRGFNSIIKTHADVADIVNRLKHPIMTRERLQEYLRTKVQHPSTIDDDEPLCYIIDLAVRLWLIDVGKIQHGFVPGQKPLLWKAGSLKDLVEDRFAGLVSGPSRVVTVKLDRLFTARNLERIAGLQIIWTDNISDHLRLMVDDTRIAIYHHASFLEHHENNCIFPAGFIEETLRTISLLFPQYDKESRKWFKAQQLKFSLDKKTSTSGHLTTEERQIENFVFWYDRLSILKKAFDEAEPSTLAQWWFDRRRRVQWYTFWLAAIVLTLTVLFGMVQCVEGGFQVYKAYYPS</sequence>
<feature type="transmembrane region" description="Helical" evidence="1">
    <location>
        <begin position="316"/>
        <end position="335"/>
    </location>
</feature>
<evidence type="ECO:0000313" key="3">
    <source>
        <dbReference type="Proteomes" id="UP000070700"/>
    </source>
</evidence>
<dbReference type="InParanoid" id="A0A194WZJ7"/>
<proteinExistence type="predicted"/>